<reference evidence="1 2" key="1">
    <citation type="submission" date="2023-07" db="EMBL/GenBank/DDBJ databases">
        <title>Sorghum-associated microbial communities from plants grown in Nebraska, USA.</title>
        <authorList>
            <person name="Schachtman D."/>
        </authorList>
    </citation>
    <scope>NUCLEOTIDE SEQUENCE [LARGE SCALE GENOMIC DNA]</scope>
    <source>
        <strain evidence="1 2">3773</strain>
    </source>
</reference>
<dbReference type="InterPro" id="IPR032342">
    <property type="entry name" value="DUF4861"/>
</dbReference>
<keyword evidence="2" id="KW-1185">Reference proteome</keyword>
<dbReference type="PROSITE" id="PS51257">
    <property type="entry name" value="PROKAR_LIPOPROTEIN"/>
    <property type="match status" value="1"/>
</dbReference>
<proteinExistence type="predicted"/>
<sequence>MNLSKLFLATSTVCLLASCSSKQTSLQSKNQKTYAEISVKKGGKWNGKKYEGGTFKNVESLKVPESHTDHSFYIRYEGPGWESNKVGYRLYLDWRNAIDIYGKKTDTLVLSQVGQDGFDSYHNMSDWGADILKVAKGMGVGSIGRIVNNEMHHFREVEATEAKVSNHKDRSEVKVNYTGWKTNNQKTNLESQLTIFPDERYTKHTIQSSELMDGICTGIVKLNNLPVIEKSSENKKWAYIATYGVQTLFDDQLGMAVFYEVATAEKPFEGPHDHLIQFRPTKNKITFYFLGAWEKEPNGIKSKEAFIQYLDENLKKLNDGNTLN</sequence>
<name>A0ABU1TUU0_9FLAO</name>
<dbReference type="RefSeq" id="WP_310028899.1">
    <property type="nucleotide sequence ID" value="NZ_JAVDVI010000026.1"/>
</dbReference>
<evidence type="ECO:0000313" key="1">
    <source>
        <dbReference type="EMBL" id="MDR6969633.1"/>
    </source>
</evidence>
<comment type="caution">
    <text evidence="1">The sequence shown here is derived from an EMBL/GenBank/DDBJ whole genome shotgun (WGS) entry which is preliminary data.</text>
</comment>
<evidence type="ECO:0008006" key="3">
    <source>
        <dbReference type="Google" id="ProtNLM"/>
    </source>
</evidence>
<dbReference type="Proteomes" id="UP001255185">
    <property type="component" value="Unassembled WGS sequence"/>
</dbReference>
<accession>A0ABU1TUU0</accession>
<dbReference type="Pfam" id="PF16153">
    <property type="entry name" value="DUF4861"/>
    <property type="match status" value="1"/>
</dbReference>
<protein>
    <recommendedName>
        <fullName evidence="3">DUF4861 domain-containing protein</fullName>
    </recommendedName>
</protein>
<dbReference type="EMBL" id="JAVDVI010000026">
    <property type="protein sequence ID" value="MDR6969633.1"/>
    <property type="molecule type" value="Genomic_DNA"/>
</dbReference>
<organism evidence="1 2">
    <name type="scientific">Flavobacterium arsenatis</name>
    <dbReference type="NCBI Taxonomy" id="1484332"/>
    <lineage>
        <taxon>Bacteria</taxon>
        <taxon>Pseudomonadati</taxon>
        <taxon>Bacteroidota</taxon>
        <taxon>Flavobacteriia</taxon>
        <taxon>Flavobacteriales</taxon>
        <taxon>Flavobacteriaceae</taxon>
        <taxon>Flavobacterium</taxon>
    </lineage>
</organism>
<evidence type="ECO:0000313" key="2">
    <source>
        <dbReference type="Proteomes" id="UP001255185"/>
    </source>
</evidence>
<gene>
    <name evidence="1" type="ORF">J2X31_003666</name>
</gene>